<dbReference type="InterPro" id="IPR013083">
    <property type="entry name" value="Znf_RING/FYVE/PHD"/>
</dbReference>
<feature type="domain" description="RING-type" evidence="7">
    <location>
        <begin position="29"/>
        <end position="69"/>
    </location>
</feature>
<dbReference type="Pfam" id="PF15227">
    <property type="entry name" value="zf-C3HC4_4"/>
    <property type="match status" value="1"/>
</dbReference>
<dbReference type="CDD" id="cd00052">
    <property type="entry name" value="EH"/>
    <property type="match status" value="1"/>
</dbReference>
<keyword evidence="3" id="KW-0862">Zinc</keyword>
<evidence type="ECO:0000259" key="8">
    <source>
        <dbReference type="PROSITE" id="PS50119"/>
    </source>
</evidence>
<organism evidence="10 11">
    <name type="scientific">Pangasianodon hypophthalmus</name>
    <name type="common">Striped catfish</name>
    <name type="synonym">Helicophagus hypophthalmus</name>
    <dbReference type="NCBI Taxonomy" id="310915"/>
    <lineage>
        <taxon>Eukaryota</taxon>
        <taxon>Metazoa</taxon>
        <taxon>Chordata</taxon>
        <taxon>Craniata</taxon>
        <taxon>Vertebrata</taxon>
        <taxon>Euteleostomi</taxon>
        <taxon>Actinopterygii</taxon>
        <taxon>Neopterygii</taxon>
        <taxon>Teleostei</taxon>
        <taxon>Ostariophysi</taxon>
        <taxon>Siluriformes</taxon>
        <taxon>Pangasiidae</taxon>
        <taxon>Pangasianodon</taxon>
    </lineage>
</organism>
<feature type="domain" description="B box-type" evidence="8">
    <location>
        <begin position="148"/>
        <end position="188"/>
    </location>
</feature>
<dbReference type="SUPFAM" id="SSF47473">
    <property type="entry name" value="EF-hand"/>
    <property type="match status" value="1"/>
</dbReference>
<dbReference type="InterPro" id="IPR000261">
    <property type="entry name" value="EH_dom"/>
</dbReference>
<accession>A0A5N5JCW7</accession>
<dbReference type="SMART" id="SM00184">
    <property type="entry name" value="RING"/>
    <property type="match status" value="1"/>
</dbReference>
<feature type="domain" description="EH" evidence="6">
    <location>
        <begin position="249"/>
        <end position="311"/>
    </location>
</feature>
<evidence type="ECO:0000256" key="5">
    <source>
        <dbReference type="SAM" id="Coils"/>
    </source>
</evidence>
<dbReference type="GO" id="GO:0005509">
    <property type="term" value="F:calcium ion binding"/>
    <property type="evidence" value="ECO:0007669"/>
    <property type="project" value="InterPro"/>
</dbReference>
<dbReference type="PANTHER" id="PTHR25465">
    <property type="entry name" value="B-BOX DOMAIN CONTAINING"/>
    <property type="match status" value="1"/>
</dbReference>
<dbReference type="PANTHER" id="PTHR25465:SF5">
    <property type="entry name" value="E3 UBIQUITIN_ISG15 LIGASE TRIM25-RELATED"/>
    <property type="match status" value="1"/>
</dbReference>
<evidence type="ECO:0000313" key="11">
    <source>
        <dbReference type="Proteomes" id="UP000327468"/>
    </source>
</evidence>
<keyword evidence="5" id="KW-0175">Coiled coil</keyword>
<evidence type="ECO:0000259" key="7">
    <source>
        <dbReference type="PROSITE" id="PS50089"/>
    </source>
</evidence>
<sequence>MTHSLSLSVCEFGKMAEASISVDQDQFICPMCLDLLKDPVAFPCGHGFYKVCINGCWNQKGVYSCPQCRDTFTPLAEVVEKTEVQAASPAHCYTGPGDVECDFCTERKNKAVKSCLVCLASFCEIHLKPHLEIPALKKHTLIEASAELQEKICSEHDEVLKIYCRTDQICICSLCMLDKHKGHDTVSVAAGRAEKVSKIKEEQMKSQQRIQEKQKKVQELKQAVNTLKLSAQIAVEDSEFNIWSITPEEREEHDKQFDLFTHTLGNVSGVQVRKFFLQSGLSASVLAKIWELADMGKDGKMDRLEFSIAMN</sequence>
<reference evidence="10 11" key="1">
    <citation type="submission" date="2019-06" db="EMBL/GenBank/DDBJ databases">
        <title>A chromosome-scale genome assembly of the striped catfish, Pangasianodon hypophthalmus.</title>
        <authorList>
            <person name="Wen M."/>
            <person name="Zahm M."/>
            <person name="Roques C."/>
            <person name="Cabau C."/>
            <person name="Klopp C."/>
            <person name="Donnadieu C."/>
            <person name="Jouanno E."/>
            <person name="Avarre J.-C."/>
            <person name="Campet M."/>
            <person name="Ha T.T.T."/>
            <person name="Dugue R."/>
            <person name="Lampietro C."/>
            <person name="Louis A."/>
            <person name="Herpin A."/>
            <person name="Echchiki A."/>
            <person name="Berthelot C."/>
            <person name="Parey E."/>
            <person name="Roest-Crollius H."/>
            <person name="Braasch I."/>
            <person name="Postlethwait J."/>
            <person name="Bobe J."/>
            <person name="Montfort J."/>
            <person name="Bouchez O."/>
            <person name="Begum T."/>
            <person name="Schartl M."/>
            <person name="Guiguen Y."/>
        </authorList>
    </citation>
    <scope>NUCLEOTIDE SEQUENCE [LARGE SCALE GENOMIC DNA]</scope>
    <source>
        <strain evidence="10 11">Indonesia</strain>
        <tissue evidence="10">Blood</tissue>
    </source>
</reference>
<dbReference type="InterPro" id="IPR011992">
    <property type="entry name" value="EF-hand-dom_pair"/>
</dbReference>
<dbReference type="CDD" id="cd19769">
    <property type="entry name" value="Bbox2_TRIM16-like"/>
    <property type="match status" value="1"/>
</dbReference>
<keyword evidence="1" id="KW-0479">Metal-binding</keyword>
<dbReference type="InterPro" id="IPR002048">
    <property type="entry name" value="EF_hand_dom"/>
</dbReference>
<evidence type="ECO:0000256" key="4">
    <source>
        <dbReference type="PROSITE-ProRule" id="PRU00024"/>
    </source>
</evidence>
<dbReference type="AlphaFoldDB" id="A0A5N5JCW7"/>
<dbReference type="SMART" id="SM00027">
    <property type="entry name" value="EH"/>
    <property type="match status" value="1"/>
</dbReference>
<evidence type="ECO:0000256" key="3">
    <source>
        <dbReference type="ARBA" id="ARBA00022833"/>
    </source>
</evidence>
<feature type="coiled-coil region" evidence="5">
    <location>
        <begin position="196"/>
        <end position="230"/>
    </location>
</feature>
<proteinExistence type="predicted"/>
<dbReference type="InterPro" id="IPR001841">
    <property type="entry name" value="Znf_RING"/>
</dbReference>
<dbReference type="SUPFAM" id="SSF57845">
    <property type="entry name" value="B-box zinc-binding domain"/>
    <property type="match status" value="1"/>
</dbReference>
<evidence type="ECO:0000259" key="6">
    <source>
        <dbReference type="PROSITE" id="PS50031"/>
    </source>
</evidence>
<dbReference type="PROSITE" id="PS50222">
    <property type="entry name" value="EF_HAND_2"/>
    <property type="match status" value="1"/>
</dbReference>
<protein>
    <submittedName>
        <fullName evidence="10">Uncharacterized protein</fullName>
    </submittedName>
</protein>
<comment type="caution">
    <text evidence="10">The sequence shown here is derived from an EMBL/GenBank/DDBJ whole genome shotgun (WGS) entry which is preliminary data.</text>
</comment>
<dbReference type="Pfam" id="PF12763">
    <property type="entry name" value="EH"/>
    <property type="match status" value="1"/>
</dbReference>
<dbReference type="SMART" id="SM00336">
    <property type="entry name" value="BBOX"/>
    <property type="match status" value="1"/>
</dbReference>
<dbReference type="InterPro" id="IPR000315">
    <property type="entry name" value="Znf_B-box"/>
</dbReference>
<dbReference type="Pfam" id="PF00643">
    <property type="entry name" value="zf-B_box"/>
    <property type="match status" value="1"/>
</dbReference>
<dbReference type="GO" id="GO:0008270">
    <property type="term" value="F:zinc ion binding"/>
    <property type="evidence" value="ECO:0007669"/>
    <property type="project" value="UniProtKB-KW"/>
</dbReference>
<dbReference type="PROSITE" id="PS50031">
    <property type="entry name" value="EH"/>
    <property type="match status" value="1"/>
</dbReference>
<dbReference type="PROSITE" id="PS50089">
    <property type="entry name" value="ZF_RING_2"/>
    <property type="match status" value="1"/>
</dbReference>
<dbReference type="SUPFAM" id="SSF57850">
    <property type="entry name" value="RING/U-box"/>
    <property type="match status" value="1"/>
</dbReference>
<dbReference type="EMBL" id="VFJC01000031">
    <property type="protein sequence ID" value="KAB5517061.1"/>
    <property type="molecule type" value="Genomic_DNA"/>
</dbReference>
<keyword evidence="2 4" id="KW-0863">Zinc-finger</keyword>
<evidence type="ECO:0000313" key="10">
    <source>
        <dbReference type="EMBL" id="KAB5517061.1"/>
    </source>
</evidence>
<dbReference type="Proteomes" id="UP000327468">
    <property type="component" value="Chromosome 30"/>
</dbReference>
<evidence type="ECO:0000256" key="1">
    <source>
        <dbReference type="ARBA" id="ARBA00022723"/>
    </source>
</evidence>
<evidence type="ECO:0000256" key="2">
    <source>
        <dbReference type="ARBA" id="ARBA00022771"/>
    </source>
</evidence>
<dbReference type="Gene3D" id="3.30.160.60">
    <property type="entry name" value="Classic Zinc Finger"/>
    <property type="match status" value="1"/>
</dbReference>
<keyword evidence="11" id="KW-1185">Reference proteome</keyword>
<dbReference type="InterPro" id="IPR051051">
    <property type="entry name" value="E3_ubiq-ligase_TRIM/RNF"/>
</dbReference>
<name>A0A5N5JCW7_PANHP</name>
<dbReference type="Gene3D" id="3.30.40.10">
    <property type="entry name" value="Zinc/RING finger domain, C3HC4 (zinc finger)"/>
    <property type="match status" value="1"/>
</dbReference>
<dbReference type="PROSITE" id="PS50119">
    <property type="entry name" value="ZF_BBOX"/>
    <property type="match status" value="1"/>
</dbReference>
<evidence type="ECO:0000259" key="9">
    <source>
        <dbReference type="PROSITE" id="PS50222"/>
    </source>
</evidence>
<feature type="domain" description="EF-hand" evidence="9">
    <location>
        <begin position="281"/>
        <end position="311"/>
    </location>
</feature>
<gene>
    <name evidence="10" type="ORF">PHYPO_G00185130</name>
</gene>
<dbReference type="Gene3D" id="4.10.830.40">
    <property type="match status" value="1"/>
</dbReference>
<dbReference type="Gene3D" id="1.10.238.10">
    <property type="entry name" value="EF-hand"/>
    <property type="match status" value="1"/>
</dbReference>